<dbReference type="GO" id="GO:0032259">
    <property type="term" value="P:methylation"/>
    <property type="evidence" value="ECO:0007669"/>
    <property type="project" value="UniProtKB-KW"/>
</dbReference>
<keyword evidence="1" id="KW-0489">Methyltransferase</keyword>
<dbReference type="InterPro" id="IPR050869">
    <property type="entry name" value="H3K4_H4K5_MeTrfase"/>
</dbReference>
<dbReference type="PANTHER" id="PTHR12197:SF251">
    <property type="entry name" value="EG:BACR7C10.4 PROTEIN"/>
    <property type="match status" value="1"/>
</dbReference>
<gene>
    <name evidence="1" type="ORF">CCACVL1_04270</name>
</gene>
<dbReference type="SUPFAM" id="SSF82199">
    <property type="entry name" value="SET domain"/>
    <property type="match status" value="1"/>
</dbReference>
<dbReference type="GO" id="GO:0008168">
    <property type="term" value="F:methyltransferase activity"/>
    <property type="evidence" value="ECO:0007669"/>
    <property type="project" value="UniProtKB-KW"/>
</dbReference>
<dbReference type="Gramene" id="OMO98269">
    <property type="protein sequence ID" value="OMO98269"/>
    <property type="gene ID" value="CCACVL1_04270"/>
</dbReference>
<dbReference type="InterPro" id="IPR046341">
    <property type="entry name" value="SET_dom_sf"/>
</dbReference>
<dbReference type="AlphaFoldDB" id="A0A1R3JTP6"/>
<reference evidence="1 2" key="1">
    <citation type="submission" date="2013-09" db="EMBL/GenBank/DDBJ databases">
        <title>Corchorus capsularis genome sequencing.</title>
        <authorList>
            <person name="Alam M."/>
            <person name="Haque M.S."/>
            <person name="Islam M.S."/>
            <person name="Emdad E.M."/>
            <person name="Islam M.M."/>
            <person name="Ahmed B."/>
            <person name="Halim A."/>
            <person name="Hossen Q.M.M."/>
            <person name="Hossain M.Z."/>
            <person name="Ahmed R."/>
            <person name="Khan M.M."/>
            <person name="Islam R."/>
            <person name="Rashid M.M."/>
            <person name="Khan S.A."/>
            <person name="Rahman M.S."/>
            <person name="Alam M."/>
        </authorList>
    </citation>
    <scope>NUCLEOTIDE SEQUENCE [LARGE SCALE GENOMIC DNA]</scope>
    <source>
        <strain evidence="2">cv. CVL-1</strain>
        <tissue evidence="1">Whole seedling</tissue>
    </source>
</reference>
<dbReference type="Gene3D" id="1.10.220.160">
    <property type="match status" value="1"/>
</dbReference>
<evidence type="ECO:0000313" key="2">
    <source>
        <dbReference type="Proteomes" id="UP000188268"/>
    </source>
</evidence>
<comment type="caution">
    <text evidence="1">The sequence shown here is derived from an EMBL/GenBank/DDBJ whole genome shotgun (WGS) entry which is preliminary data.</text>
</comment>
<dbReference type="Proteomes" id="UP000188268">
    <property type="component" value="Unassembled WGS sequence"/>
</dbReference>
<dbReference type="PANTHER" id="PTHR12197">
    <property type="entry name" value="HISTONE-LYSINE N-METHYLTRANSFERASE SMYD"/>
    <property type="match status" value="1"/>
</dbReference>
<accession>A0A1R3JTP6</accession>
<feature type="non-terminal residue" evidence="1">
    <location>
        <position position="250"/>
    </location>
</feature>
<dbReference type="OrthoDB" id="265717at2759"/>
<dbReference type="EMBL" id="AWWV01007119">
    <property type="protein sequence ID" value="OMO98269.1"/>
    <property type="molecule type" value="Genomic_DNA"/>
</dbReference>
<dbReference type="Gene3D" id="6.10.140.2220">
    <property type="match status" value="1"/>
</dbReference>
<sequence>MLVHLKDLLLLQTQYVRDVSNQVTFRSVQPVSLFGTAGLNRFDWKMHKIECQAISRLDNNLRNSATPEIRLMVKLYLRRKLQSDQIIPTTAIDNYKLVQKLVTHLSSISEEKLLLYTREAEIVKLMLQWPDINVSETTENFSKLSCNAHTITDSKMEPLGIGLCSPNSVLVFEGREAVIRAVQHAQKGDEVFISYIDTGSRTITRQDSLKQYFFTCTCSRCLTHDALEDETFAAFKCKNKKCSGFFVCKF</sequence>
<dbReference type="STRING" id="210143.A0A1R3JTP6"/>
<dbReference type="Gene3D" id="2.170.270.10">
    <property type="entry name" value="SET domain"/>
    <property type="match status" value="1"/>
</dbReference>
<evidence type="ECO:0000313" key="1">
    <source>
        <dbReference type="EMBL" id="OMO98269.1"/>
    </source>
</evidence>
<keyword evidence="1" id="KW-0808">Transferase</keyword>
<keyword evidence="2" id="KW-1185">Reference proteome</keyword>
<proteinExistence type="predicted"/>
<name>A0A1R3JTP6_COCAP</name>
<dbReference type="GO" id="GO:0005634">
    <property type="term" value="C:nucleus"/>
    <property type="evidence" value="ECO:0007669"/>
    <property type="project" value="TreeGrafter"/>
</dbReference>
<protein>
    <submittedName>
        <fullName evidence="1">Histone-lysine N-methyltransferase ASHR1-like protein</fullName>
    </submittedName>
</protein>
<organism evidence="1 2">
    <name type="scientific">Corchorus capsularis</name>
    <name type="common">Jute</name>
    <dbReference type="NCBI Taxonomy" id="210143"/>
    <lineage>
        <taxon>Eukaryota</taxon>
        <taxon>Viridiplantae</taxon>
        <taxon>Streptophyta</taxon>
        <taxon>Embryophyta</taxon>
        <taxon>Tracheophyta</taxon>
        <taxon>Spermatophyta</taxon>
        <taxon>Magnoliopsida</taxon>
        <taxon>eudicotyledons</taxon>
        <taxon>Gunneridae</taxon>
        <taxon>Pentapetalae</taxon>
        <taxon>rosids</taxon>
        <taxon>malvids</taxon>
        <taxon>Malvales</taxon>
        <taxon>Malvaceae</taxon>
        <taxon>Grewioideae</taxon>
        <taxon>Apeibeae</taxon>
        <taxon>Corchorus</taxon>
    </lineage>
</organism>